<dbReference type="PANTHER" id="PTHR31900:SF32">
    <property type="entry name" value="F-BOX_RNI_FBD-LIKE DOMAIN PROTEIN"/>
    <property type="match status" value="1"/>
</dbReference>
<dbReference type="AlphaFoldDB" id="A0A7J6XEP6"/>
<accession>A0A7J6XEP6</accession>
<evidence type="ECO:0008006" key="3">
    <source>
        <dbReference type="Google" id="ProtNLM"/>
    </source>
</evidence>
<dbReference type="SUPFAM" id="SSF52047">
    <property type="entry name" value="RNI-like"/>
    <property type="match status" value="1"/>
</dbReference>
<dbReference type="Proteomes" id="UP000554482">
    <property type="component" value="Unassembled WGS sequence"/>
</dbReference>
<proteinExistence type="predicted"/>
<dbReference type="EMBL" id="JABWDY010001540">
    <property type="protein sequence ID" value="KAF5207335.1"/>
    <property type="molecule type" value="Genomic_DNA"/>
</dbReference>
<dbReference type="PANTHER" id="PTHR31900">
    <property type="entry name" value="F-BOX/RNI SUPERFAMILY PROTEIN-RELATED"/>
    <property type="match status" value="1"/>
</dbReference>
<reference evidence="1 2" key="1">
    <citation type="submission" date="2020-06" db="EMBL/GenBank/DDBJ databases">
        <title>Transcriptomic and genomic resources for Thalictrum thalictroides and T. hernandezii: Facilitating candidate gene discovery in an emerging model plant lineage.</title>
        <authorList>
            <person name="Arias T."/>
            <person name="Riano-Pachon D.M."/>
            <person name="Di Stilio V.S."/>
        </authorList>
    </citation>
    <scope>NUCLEOTIDE SEQUENCE [LARGE SCALE GENOMIC DNA]</scope>
    <source>
        <strain evidence="2">cv. WT478/WT964</strain>
        <tissue evidence="1">Leaves</tissue>
    </source>
</reference>
<organism evidence="1 2">
    <name type="scientific">Thalictrum thalictroides</name>
    <name type="common">Rue-anemone</name>
    <name type="synonym">Anemone thalictroides</name>
    <dbReference type="NCBI Taxonomy" id="46969"/>
    <lineage>
        <taxon>Eukaryota</taxon>
        <taxon>Viridiplantae</taxon>
        <taxon>Streptophyta</taxon>
        <taxon>Embryophyta</taxon>
        <taxon>Tracheophyta</taxon>
        <taxon>Spermatophyta</taxon>
        <taxon>Magnoliopsida</taxon>
        <taxon>Ranunculales</taxon>
        <taxon>Ranunculaceae</taxon>
        <taxon>Thalictroideae</taxon>
        <taxon>Thalictrum</taxon>
    </lineage>
</organism>
<name>A0A7J6XEP6_THATH</name>
<dbReference type="InterPro" id="IPR050232">
    <property type="entry name" value="FBL13/AtMIF1-like"/>
</dbReference>
<protein>
    <recommendedName>
        <fullName evidence="3">FBD domain-containing protein</fullName>
    </recommendedName>
</protein>
<evidence type="ECO:0000313" key="2">
    <source>
        <dbReference type="Proteomes" id="UP000554482"/>
    </source>
</evidence>
<gene>
    <name evidence="1" type="ORF">FRX31_003081</name>
</gene>
<sequence length="238" mass="27204">MLKIRSDQVLRSNNQLCNWMNATTIDKLNLDITCSYALRSELLPDCFFTSGIKMLRLSTKQLLPITMCSAQHIIILKLVDVTFPDADSDGQLILSCPILKVLVMKNCEINHLKTLLVSTPQLEHIKLCIENSSLDCKKNLCCPMLKSLYWRGKYADEISIMNYSALTRVTLKDLGYCCLGFEAQLMFIKCLFENAKVLKRMVVYYSVYVCEKVKEFEDKVFELPRASSDLSISVIPFL</sequence>
<keyword evidence="2" id="KW-1185">Reference proteome</keyword>
<comment type="caution">
    <text evidence="1">The sequence shown here is derived from an EMBL/GenBank/DDBJ whole genome shotgun (WGS) entry which is preliminary data.</text>
</comment>
<evidence type="ECO:0000313" key="1">
    <source>
        <dbReference type="EMBL" id="KAF5207335.1"/>
    </source>
</evidence>